<organism evidence="2 3">
    <name type="scientific">Hallella colorans</name>
    <dbReference type="NCBI Taxonomy" id="1703337"/>
    <lineage>
        <taxon>Bacteria</taxon>
        <taxon>Pseudomonadati</taxon>
        <taxon>Bacteroidota</taxon>
        <taxon>Bacteroidia</taxon>
        <taxon>Bacteroidales</taxon>
        <taxon>Prevotellaceae</taxon>
        <taxon>Hallella</taxon>
    </lineage>
</organism>
<evidence type="ECO:0000313" key="2">
    <source>
        <dbReference type="EMBL" id="PVX51690.1"/>
    </source>
</evidence>
<feature type="domain" description="Outer membrane protein beta-barrel" evidence="1">
    <location>
        <begin position="21"/>
        <end position="211"/>
    </location>
</feature>
<dbReference type="EMBL" id="QENY01000015">
    <property type="protein sequence ID" value="PVX51690.1"/>
    <property type="molecule type" value="Genomic_DNA"/>
</dbReference>
<dbReference type="AlphaFoldDB" id="A0A2U0U4T9"/>
<evidence type="ECO:0000313" key="3">
    <source>
        <dbReference type="Proteomes" id="UP000245870"/>
    </source>
</evidence>
<sequence length="237" mass="25939">MTMKKLFFTLAITSAVVASRAQSEVRTLSITPRVGTIFSNISNESMGLGLPGNLSKGKTKVGLWAGADARYQATATLAFSVGAYYERMGCRYDDTDLTQATAGKHIAFKNNYFHLNYLGMPVMAHLYVAKGLAINVGARVAFLLSNTMHSEETSVTIGEDGSYTYARNVDVMNAENKFVEKTDISVPIGVSYERQNVVLDARYSFGLTNLYKGSLDKKCKNRGVTVSVGYKFDLTNL</sequence>
<name>A0A2U0U4T9_9BACT</name>
<dbReference type="Proteomes" id="UP000245870">
    <property type="component" value="Unassembled WGS sequence"/>
</dbReference>
<dbReference type="InterPro" id="IPR025665">
    <property type="entry name" value="Beta-barrel_OMP_2"/>
</dbReference>
<comment type="caution">
    <text evidence="2">The sequence shown here is derived from an EMBL/GenBank/DDBJ whole genome shotgun (WGS) entry which is preliminary data.</text>
</comment>
<dbReference type="OrthoDB" id="947434at2"/>
<gene>
    <name evidence="2" type="ORF">C7379_11542</name>
</gene>
<accession>A0A2U0U4T9</accession>
<proteinExistence type="predicted"/>
<evidence type="ECO:0000259" key="1">
    <source>
        <dbReference type="Pfam" id="PF13568"/>
    </source>
</evidence>
<keyword evidence="3" id="KW-1185">Reference proteome</keyword>
<dbReference type="Pfam" id="PF13568">
    <property type="entry name" value="OMP_b-brl_2"/>
    <property type="match status" value="1"/>
</dbReference>
<protein>
    <submittedName>
        <fullName evidence="2">Outer membrane protein with beta-barrel domain</fullName>
    </submittedName>
</protein>
<reference evidence="2 3" key="1">
    <citation type="submission" date="2018-05" db="EMBL/GenBank/DDBJ databases">
        <title>Genomic Encyclopedia of Type Strains, Phase IV (KMG-IV): sequencing the most valuable type-strain genomes for metagenomic binning, comparative biology and taxonomic classification.</title>
        <authorList>
            <person name="Goeker M."/>
        </authorList>
    </citation>
    <scope>NUCLEOTIDE SEQUENCE [LARGE SCALE GENOMIC DNA]</scope>
    <source>
        <strain evidence="2 3">DSM 100333</strain>
    </source>
</reference>